<dbReference type="Proteomes" id="UP000318626">
    <property type="component" value="Chromosome"/>
</dbReference>
<dbReference type="InterPro" id="IPR013976">
    <property type="entry name" value="HDOD"/>
</dbReference>
<dbReference type="EMBL" id="CP036289">
    <property type="protein sequence ID" value="QDU74864.1"/>
    <property type="molecule type" value="Genomic_DNA"/>
</dbReference>
<feature type="modified residue" description="4-aspartylphosphate" evidence="1">
    <location>
        <position position="56"/>
    </location>
</feature>
<feature type="domain" description="Response regulatory" evidence="3">
    <location>
        <begin position="157"/>
        <end position="271"/>
    </location>
</feature>
<dbReference type="OrthoDB" id="220475at2"/>
<dbReference type="PANTHER" id="PTHR33525">
    <property type="match status" value="1"/>
</dbReference>
<evidence type="ECO:0000259" key="3">
    <source>
        <dbReference type="PROSITE" id="PS50110"/>
    </source>
</evidence>
<dbReference type="EC" id="2.7.13.3" evidence="5"/>
<feature type="domain" description="Response regulatory" evidence="3">
    <location>
        <begin position="7"/>
        <end position="121"/>
    </location>
</feature>
<protein>
    <submittedName>
        <fullName evidence="5">Sensor histidine kinase RcsC</fullName>
        <ecNumber evidence="5">2.7.13.3</ecNumber>
    </submittedName>
</protein>
<evidence type="ECO:0000313" key="6">
    <source>
        <dbReference type="Proteomes" id="UP000318626"/>
    </source>
</evidence>
<dbReference type="InterPro" id="IPR001789">
    <property type="entry name" value="Sig_transdc_resp-reg_receiver"/>
</dbReference>
<evidence type="ECO:0000256" key="2">
    <source>
        <dbReference type="SAM" id="MobiDB-lite"/>
    </source>
</evidence>
<comment type="caution">
    <text evidence="1">Lacks conserved residue(s) required for the propagation of feature annotation.</text>
</comment>
<dbReference type="Gene3D" id="3.40.50.2300">
    <property type="match status" value="1"/>
</dbReference>
<dbReference type="SUPFAM" id="SSF52172">
    <property type="entry name" value="CheY-like"/>
    <property type="match status" value="2"/>
</dbReference>
<dbReference type="PROSITE" id="PS50110">
    <property type="entry name" value="RESPONSE_REGULATORY"/>
    <property type="match status" value="2"/>
</dbReference>
<dbReference type="Pfam" id="PF00072">
    <property type="entry name" value="Response_reg"/>
    <property type="match status" value="1"/>
</dbReference>
<evidence type="ECO:0000256" key="1">
    <source>
        <dbReference type="PROSITE-ProRule" id="PRU00169"/>
    </source>
</evidence>
<dbReference type="InterPro" id="IPR052340">
    <property type="entry name" value="RNase_Y/CdgJ"/>
</dbReference>
<keyword evidence="1" id="KW-0597">Phosphoprotein</keyword>
<sequence>MVTEHLTALVVDDELPVRALLAKALGEVGFQCVESSDGQDAWQQHEKSPFDLVVTDLKMPKMNGHKLCVDLLNSPTRPIVSVLTGIRHERLIQDLESRGIDLIRHKPINFRNLARELRGLLDQKVTSVQNASEPLTESEDPSDESLTPKAEQHRKHAIGVLLKDKNVANELAGTLTDSSKSLFVTTNSEQLCQVLDHHRIDLLLIENDLGGFLSGIEIVERLNHQLIRPKVVLFAEESSKIHQIADENGVEFVTPINTDRNEIKTSVQRILRDTLEHDAFIPPLARHLVKDFGDIPPLPQLVVKLAGYLAMPLNDISIDELADDISADTRAATDLLKVTNRGRSHFEQTTSVHQAVNLHGPKRTIAMVMSMATMKAQSDVLNKWDETHRQWYQKRSVIIAAAASVFAERLENCSPDTAYILGLVQDIGCLVLANKFGSRYDLIAERVQGVGRTQLHQLELESFQIHHAHVSAALLQKWRLPQALVRTVVAHHDPDAEEGLPKVDASYLRVIQLAEAFANAMDMPHPYRSFVLSQCLEKFTDHSHDQRVMACTEALEKAQSLCELFEFPVPDQAELGSILQKSTASLT</sequence>
<dbReference type="AlphaFoldDB" id="A0A518C6N0"/>
<dbReference type="PROSITE" id="PS51833">
    <property type="entry name" value="HDOD"/>
    <property type="match status" value="1"/>
</dbReference>
<accession>A0A518C6N0</accession>
<keyword evidence="5" id="KW-0808">Transferase</keyword>
<dbReference type="GO" id="GO:0000160">
    <property type="term" value="P:phosphorelay signal transduction system"/>
    <property type="evidence" value="ECO:0007669"/>
    <property type="project" value="InterPro"/>
</dbReference>
<evidence type="ECO:0000313" key="5">
    <source>
        <dbReference type="EMBL" id="QDU74864.1"/>
    </source>
</evidence>
<feature type="region of interest" description="Disordered" evidence="2">
    <location>
        <begin position="128"/>
        <end position="150"/>
    </location>
</feature>
<dbReference type="Gene3D" id="1.10.3210.10">
    <property type="entry name" value="Hypothetical protein af1432"/>
    <property type="match status" value="1"/>
</dbReference>
<keyword evidence="6" id="KW-1185">Reference proteome</keyword>
<proteinExistence type="predicted"/>
<name>A0A518C6N0_9BACT</name>
<dbReference type="InterPro" id="IPR011006">
    <property type="entry name" value="CheY-like_superfamily"/>
</dbReference>
<dbReference type="KEGG" id="bvo:Pan97_18820"/>
<feature type="domain" description="HDOD" evidence="4">
    <location>
        <begin position="295"/>
        <end position="494"/>
    </location>
</feature>
<dbReference type="Pfam" id="PF08668">
    <property type="entry name" value="HDOD"/>
    <property type="match status" value="1"/>
</dbReference>
<reference evidence="6" key="1">
    <citation type="submission" date="2019-02" db="EMBL/GenBank/DDBJ databases">
        <title>Deep-cultivation of Planctomycetes and their phenomic and genomic characterization uncovers novel biology.</title>
        <authorList>
            <person name="Wiegand S."/>
            <person name="Jogler M."/>
            <person name="Boedeker C."/>
            <person name="Pinto D."/>
            <person name="Vollmers J."/>
            <person name="Rivas-Marin E."/>
            <person name="Kohn T."/>
            <person name="Peeters S.H."/>
            <person name="Heuer A."/>
            <person name="Rast P."/>
            <person name="Oberbeckmann S."/>
            <person name="Bunk B."/>
            <person name="Jeske O."/>
            <person name="Meyerdierks A."/>
            <person name="Storesund J.E."/>
            <person name="Kallscheuer N."/>
            <person name="Luecker S."/>
            <person name="Lage O.M."/>
            <person name="Pohl T."/>
            <person name="Merkel B.J."/>
            <person name="Hornburger P."/>
            <person name="Mueller R.-W."/>
            <person name="Bruemmer F."/>
            <person name="Labrenz M."/>
            <person name="Spormann A.M."/>
            <person name="Op den Camp H."/>
            <person name="Overmann J."/>
            <person name="Amann R."/>
            <person name="Jetten M.S.M."/>
            <person name="Mascher T."/>
            <person name="Medema M.H."/>
            <person name="Devos D.P."/>
            <person name="Kaster A.-K."/>
            <person name="Ovreas L."/>
            <person name="Rohde M."/>
            <person name="Galperin M.Y."/>
            <person name="Jogler C."/>
        </authorList>
    </citation>
    <scope>NUCLEOTIDE SEQUENCE [LARGE SCALE GENOMIC DNA]</scope>
    <source>
        <strain evidence="6">Pan97</strain>
    </source>
</reference>
<evidence type="ECO:0000259" key="4">
    <source>
        <dbReference type="PROSITE" id="PS51833"/>
    </source>
</evidence>
<dbReference type="SMART" id="SM00448">
    <property type="entry name" value="REC"/>
    <property type="match status" value="1"/>
</dbReference>
<dbReference type="SUPFAM" id="SSF109604">
    <property type="entry name" value="HD-domain/PDEase-like"/>
    <property type="match status" value="1"/>
</dbReference>
<dbReference type="CDD" id="cd00156">
    <property type="entry name" value="REC"/>
    <property type="match status" value="1"/>
</dbReference>
<dbReference type="PANTHER" id="PTHR33525:SF3">
    <property type="entry name" value="RIBONUCLEASE Y"/>
    <property type="match status" value="1"/>
</dbReference>
<gene>
    <name evidence="5" type="primary">rcsC</name>
    <name evidence="5" type="ORF">Pan97_18820</name>
</gene>
<organism evidence="5 6">
    <name type="scientific">Bremerella volcania</name>
    <dbReference type="NCBI Taxonomy" id="2527984"/>
    <lineage>
        <taxon>Bacteria</taxon>
        <taxon>Pseudomonadati</taxon>
        <taxon>Planctomycetota</taxon>
        <taxon>Planctomycetia</taxon>
        <taxon>Pirellulales</taxon>
        <taxon>Pirellulaceae</taxon>
        <taxon>Bremerella</taxon>
    </lineage>
</organism>
<keyword evidence="5" id="KW-0418">Kinase</keyword>
<dbReference type="GO" id="GO:0004673">
    <property type="term" value="F:protein histidine kinase activity"/>
    <property type="evidence" value="ECO:0007669"/>
    <property type="project" value="UniProtKB-EC"/>
</dbReference>
<dbReference type="RefSeq" id="WP_144971810.1">
    <property type="nucleotide sequence ID" value="NZ_CP036289.1"/>
</dbReference>